<dbReference type="SUPFAM" id="SSF52166">
    <property type="entry name" value="Ribosomal protein L4"/>
    <property type="match status" value="1"/>
</dbReference>
<dbReference type="Proteomes" id="UP000547674">
    <property type="component" value="Unassembled WGS sequence"/>
</dbReference>
<dbReference type="InterPro" id="IPR002136">
    <property type="entry name" value="Ribosomal_uL4"/>
</dbReference>
<name>A0A7Y2E666_UNCEI</name>
<keyword evidence="2 5" id="KW-0689">Ribosomal protein</keyword>
<keyword evidence="5" id="KW-0694">RNA-binding</keyword>
<dbReference type="GO" id="GO:0019843">
    <property type="term" value="F:rRNA binding"/>
    <property type="evidence" value="ECO:0007669"/>
    <property type="project" value="UniProtKB-UniRule"/>
</dbReference>
<dbReference type="InterPro" id="IPR013005">
    <property type="entry name" value="Ribosomal_uL4-like"/>
</dbReference>
<dbReference type="AlphaFoldDB" id="A0A7Y2E666"/>
<dbReference type="Gene3D" id="3.40.1370.10">
    <property type="match status" value="1"/>
</dbReference>
<accession>A0A7Y2E666</accession>
<evidence type="ECO:0000256" key="3">
    <source>
        <dbReference type="ARBA" id="ARBA00023274"/>
    </source>
</evidence>
<evidence type="ECO:0000313" key="7">
    <source>
        <dbReference type="EMBL" id="NNF05127.1"/>
    </source>
</evidence>
<dbReference type="NCBIfam" id="TIGR03953">
    <property type="entry name" value="rplD_bact"/>
    <property type="match status" value="1"/>
</dbReference>
<feature type="region of interest" description="Disordered" evidence="6">
    <location>
        <begin position="45"/>
        <end position="77"/>
    </location>
</feature>
<comment type="function">
    <text evidence="5">Forms part of the polypeptide exit tunnel.</text>
</comment>
<evidence type="ECO:0000256" key="2">
    <source>
        <dbReference type="ARBA" id="ARBA00022980"/>
    </source>
</evidence>
<evidence type="ECO:0000256" key="6">
    <source>
        <dbReference type="SAM" id="MobiDB-lite"/>
    </source>
</evidence>
<dbReference type="EMBL" id="JABDJR010000003">
    <property type="protein sequence ID" value="NNF05127.1"/>
    <property type="molecule type" value="Genomic_DNA"/>
</dbReference>
<reference evidence="7 8" key="1">
    <citation type="submission" date="2020-03" db="EMBL/GenBank/DDBJ databases">
        <title>Metabolic flexibility allows generalist bacteria to become dominant in a frequently disturbed ecosystem.</title>
        <authorList>
            <person name="Chen Y.-J."/>
            <person name="Leung P.M."/>
            <person name="Bay S.K."/>
            <person name="Hugenholtz P."/>
            <person name="Kessler A.J."/>
            <person name="Shelley G."/>
            <person name="Waite D.W."/>
            <person name="Cook P.L."/>
            <person name="Greening C."/>
        </authorList>
    </citation>
    <scope>NUCLEOTIDE SEQUENCE [LARGE SCALE GENOMIC DNA]</scope>
    <source>
        <strain evidence="7">SS_bin_28</strain>
    </source>
</reference>
<proteinExistence type="inferred from homology"/>
<organism evidence="7 8">
    <name type="scientific">Eiseniibacteriota bacterium</name>
    <dbReference type="NCBI Taxonomy" id="2212470"/>
    <lineage>
        <taxon>Bacteria</taxon>
        <taxon>Candidatus Eiseniibacteriota</taxon>
    </lineage>
</organism>
<feature type="compositionally biased region" description="Polar residues" evidence="6">
    <location>
        <begin position="45"/>
        <end position="56"/>
    </location>
</feature>
<comment type="similarity">
    <text evidence="1 5">Belongs to the universal ribosomal protein uL4 family.</text>
</comment>
<dbReference type="GO" id="GO:0005840">
    <property type="term" value="C:ribosome"/>
    <property type="evidence" value="ECO:0007669"/>
    <property type="project" value="UniProtKB-KW"/>
</dbReference>
<comment type="caution">
    <text evidence="7">The sequence shown here is derived from an EMBL/GenBank/DDBJ whole genome shotgun (WGS) entry which is preliminary data.</text>
</comment>
<comment type="subunit">
    <text evidence="5">Part of the 50S ribosomal subunit.</text>
</comment>
<dbReference type="PANTHER" id="PTHR10746:SF6">
    <property type="entry name" value="LARGE RIBOSOMAL SUBUNIT PROTEIN UL4M"/>
    <property type="match status" value="1"/>
</dbReference>
<dbReference type="InterPro" id="IPR023574">
    <property type="entry name" value="Ribosomal_uL4_dom_sf"/>
</dbReference>
<gene>
    <name evidence="5 7" type="primary">rplD</name>
    <name evidence="7" type="ORF">HKN21_00065</name>
</gene>
<dbReference type="PANTHER" id="PTHR10746">
    <property type="entry name" value="50S RIBOSOMAL PROTEIN L4"/>
    <property type="match status" value="1"/>
</dbReference>
<keyword evidence="3 5" id="KW-0687">Ribonucleoprotein</keyword>
<dbReference type="GO" id="GO:0006412">
    <property type="term" value="P:translation"/>
    <property type="evidence" value="ECO:0007669"/>
    <property type="project" value="UniProtKB-UniRule"/>
</dbReference>
<comment type="function">
    <text evidence="5">One of the primary rRNA binding proteins, this protein initially binds near the 5'-end of the 23S rRNA. It is important during the early stages of 50S assembly. It makes multiple contacts with different domains of the 23S rRNA in the assembled 50S subunit and ribosome.</text>
</comment>
<protein>
    <recommendedName>
        <fullName evidence="4 5">Large ribosomal subunit protein uL4</fullName>
    </recommendedName>
</protein>
<dbReference type="GO" id="GO:0003735">
    <property type="term" value="F:structural constituent of ribosome"/>
    <property type="evidence" value="ECO:0007669"/>
    <property type="project" value="InterPro"/>
</dbReference>
<dbReference type="Pfam" id="PF00573">
    <property type="entry name" value="Ribosomal_L4"/>
    <property type="match status" value="1"/>
</dbReference>
<evidence type="ECO:0000256" key="1">
    <source>
        <dbReference type="ARBA" id="ARBA00010528"/>
    </source>
</evidence>
<sequence length="209" mass="22637">MSKAKHYSTDGSVKGEIDLPQGAFGVEPNMHVVWEAVKTYLANQRQGNASTKSRSYVSGGGRKPFKQKGTGRARQGSIRAAQMVGGYTVFGPHPRSYNKTLPKKIKRLALTSVMSARAQDGNVAVIDELSLNDPKTKTMMGVFNNMELGDRKVCLITKDSNPNIFLSCRNIPGVSVLPHSAINVYDMTNADVLVFTEGALNGIQEVYGG</sequence>
<dbReference type="GO" id="GO:1990904">
    <property type="term" value="C:ribonucleoprotein complex"/>
    <property type="evidence" value="ECO:0007669"/>
    <property type="project" value="UniProtKB-KW"/>
</dbReference>
<evidence type="ECO:0000256" key="5">
    <source>
        <dbReference type="HAMAP-Rule" id="MF_01328"/>
    </source>
</evidence>
<dbReference type="HAMAP" id="MF_01328_B">
    <property type="entry name" value="Ribosomal_uL4_B"/>
    <property type="match status" value="1"/>
</dbReference>
<evidence type="ECO:0000256" key="4">
    <source>
        <dbReference type="ARBA" id="ARBA00035244"/>
    </source>
</evidence>
<keyword evidence="5" id="KW-0699">rRNA-binding</keyword>
<evidence type="ECO:0000313" key="8">
    <source>
        <dbReference type="Proteomes" id="UP000547674"/>
    </source>
</evidence>